<dbReference type="EMBL" id="LVZK01000001">
    <property type="protein sequence ID" value="OAP86279.1"/>
    <property type="molecule type" value="Genomic_DNA"/>
</dbReference>
<evidence type="ECO:0000313" key="3">
    <source>
        <dbReference type="EMBL" id="OAP86279.1"/>
    </source>
</evidence>
<name>A0A179B4H9_9ACTO</name>
<dbReference type="Gene3D" id="3.80.10.10">
    <property type="entry name" value="Ribonuclease Inhibitor"/>
    <property type="match status" value="3"/>
</dbReference>
<dbReference type="PANTHER" id="PTHR45661">
    <property type="entry name" value="SURFACE ANTIGEN"/>
    <property type="match status" value="1"/>
</dbReference>
<dbReference type="AlphaFoldDB" id="A0A179B4H9"/>
<organism evidence="3 4">
    <name type="scientific">Peptidiphaga gingivicola</name>
    <dbReference type="NCBI Taxonomy" id="2741497"/>
    <lineage>
        <taxon>Bacteria</taxon>
        <taxon>Bacillati</taxon>
        <taxon>Actinomycetota</taxon>
        <taxon>Actinomycetes</taxon>
        <taxon>Actinomycetales</taxon>
        <taxon>Actinomycetaceae</taxon>
        <taxon>Peptidiphaga</taxon>
    </lineage>
</organism>
<protein>
    <recommendedName>
        <fullName evidence="5">Leucine-rich repeat domain-containing protein</fullName>
    </recommendedName>
</protein>
<dbReference type="PANTHER" id="PTHR45661:SF3">
    <property type="entry name" value="IG-LIKE DOMAIN-CONTAINING PROTEIN"/>
    <property type="match status" value="1"/>
</dbReference>
<feature type="region of interest" description="Disordered" evidence="1">
    <location>
        <begin position="912"/>
        <end position="969"/>
    </location>
</feature>
<dbReference type="InterPro" id="IPR026906">
    <property type="entry name" value="LRR_5"/>
</dbReference>
<keyword evidence="4" id="KW-1185">Reference proteome</keyword>
<sequence length="969" mass="102192">MNISTRRLSLAATVAVVVLAVLMVVSPAAAAKPAAAVKPVEITKPAVAGERAAAAKPAVPNNAPRAALAGKDAVSTKKGVASAKKQLLPADTPSPRTGDFEIDGKGKLVRYKGSARDVVIPDSVKVIGKEAFYRTGVVKVKVPATVTEIEERGFAYCRELAAVEFEDAEAKPSKLVKVGESAFSGTGALKEIVLPRSVTHLGKVAFYDSGIEKVALPAGLTEIPERAFMKAGHLMDVTVSDNVTKIDFRAFAITHSLRSLKVVGANGQISTGFPSKLKVLGKWAFWRSGIRQAVLPSGLEAIEESAFNRSALEKLTLQEGLKSIGHGAFSFTNLTELTIPDSVVHADGAVSGTRKIAKLHIGKGVGPDQFDGSFARNDSLRTVSVSEGNPNYVVVGRALFNKQLTKLIVVPRGLAGSSRLKTYNVPASVTTIASYAFSNSAYEEVNLPSGLRTVENGTFSSSALKRIVLPRGLETIGDSAFAWAANLTDVDLGGATTVGSYAFQKTPALKAVNMRTDLNRLKEIGSDAFYDSGLVEATLPDSVTAIRYGALSGNERLLKVRLGSGLSTLEENVFYRTPQLREVTVAQGNQIFSAEGNILYGKRNDGLHLIRSAPGDQTPERHVKDGVTAIDDRAFADNAKLEKLRLPDGLKSIGNRAFENATALNEVRFPDSLEVVDGFFHTPSLHKADFGTQITSIDRAFEGRCPERIVVRGAKNGKFVYSYDESDENLTNGAPRPKPVSAYFGEGMTEVSYSAGLFPKVLVLPGTLKELNIDSESVDGQWKASAVFYVAAEPGSSAWKLASEKMSAFGMDPAKQLKRYTPMSATARPAASSQGKSAVTVDVRGGVAEGAHQARVVAVGSDGTTTPLSDWVEAKAAGKGYQASVEYNARAAGGKVRVEVRDHTELTLMADVSDGATPSPEPSASQEPTASPAATPTAGHAATSSPTASTGSAAPSSPSEPEASRTGRG</sequence>
<reference evidence="3 4" key="1">
    <citation type="submission" date="2016-04" db="EMBL/GenBank/DDBJ databases">
        <title>Peptidophaga gingivicola gen. nov., sp. nov., isolated from human subgingival plaque.</title>
        <authorList>
            <person name="Beall C.J."/>
            <person name="Mokrzan E.M."/>
            <person name="Griffen A.L."/>
            <person name="Leys E.J."/>
        </authorList>
    </citation>
    <scope>NUCLEOTIDE SEQUENCE [LARGE SCALE GENOMIC DNA]</scope>
    <source>
        <strain evidence="3 4">BA112</strain>
    </source>
</reference>
<feature type="compositionally biased region" description="Low complexity" evidence="1">
    <location>
        <begin position="916"/>
        <end position="961"/>
    </location>
</feature>
<feature type="chain" id="PRO_5008099028" description="Leucine-rich repeat domain-containing protein" evidence="2">
    <location>
        <begin position="31"/>
        <end position="969"/>
    </location>
</feature>
<dbReference type="SUPFAM" id="SSF52058">
    <property type="entry name" value="L domain-like"/>
    <property type="match status" value="2"/>
</dbReference>
<comment type="caution">
    <text evidence="3">The sequence shown here is derived from an EMBL/GenBank/DDBJ whole genome shotgun (WGS) entry which is preliminary data.</text>
</comment>
<dbReference type="STRING" id="1823756.A4H34_03685"/>
<gene>
    <name evidence="3" type="ORF">A4H34_03685</name>
</gene>
<dbReference type="RefSeq" id="WP_064231123.1">
    <property type="nucleotide sequence ID" value="NZ_LVZK01000001.1"/>
</dbReference>
<proteinExistence type="predicted"/>
<feature type="signal peptide" evidence="2">
    <location>
        <begin position="1"/>
        <end position="30"/>
    </location>
</feature>
<accession>A0A179B4H9</accession>
<evidence type="ECO:0000256" key="1">
    <source>
        <dbReference type="SAM" id="MobiDB-lite"/>
    </source>
</evidence>
<dbReference type="InterPro" id="IPR032675">
    <property type="entry name" value="LRR_dom_sf"/>
</dbReference>
<evidence type="ECO:0008006" key="5">
    <source>
        <dbReference type="Google" id="ProtNLM"/>
    </source>
</evidence>
<dbReference type="Pfam" id="PF13306">
    <property type="entry name" value="LRR_5"/>
    <property type="match status" value="5"/>
</dbReference>
<evidence type="ECO:0000256" key="2">
    <source>
        <dbReference type="SAM" id="SignalP"/>
    </source>
</evidence>
<dbReference type="Proteomes" id="UP000078368">
    <property type="component" value="Unassembled WGS sequence"/>
</dbReference>
<evidence type="ECO:0000313" key="4">
    <source>
        <dbReference type="Proteomes" id="UP000078368"/>
    </source>
</evidence>
<dbReference type="InterPro" id="IPR053139">
    <property type="entry name" value="Surface_bspA-like"/>
</dbReference>
<keyword evidence="2" id="KW-0732">Signal</keyword>